<organism evidence="10">
    <name type="scientific">Proteinivorax hydrogeniformans</name>
    <dbReference type="NCBI Taxonomy" id="1826727"/>
    <lineage>
        <taxon>Bacteria</taxon>
        <taxon>Bacillati</taxon>
        <taxon>Bacillota</taxon>
        <taxon>Clostridia</taxon>
        <taxon>Eubacteriales</taxon>
        <taxon>Proteinivoracaceae</taxon>
        <taxon>Proteinivorax</taxon>
    </lineage>
</organism>
<keyword evidence="3" id="KW-1003">Cell membrane</keyword>
<reference evidence="10" key="1">
    <citation type="journal article" date="2018" name="Antonie Van Leeuwenhoek">
        <title>Proteinivorax hydrogeniformans sp. nov., an anaerobic, haloalkaliphilic bacterium fermenting proteinaceous compounds with high hydrogen production.</title>
        <authorList>
            <person name="Boltyanskaya Y."/>
            <person name="Detkova E."/>
            <person name="Pimenov N."/>
            <person name="Kevbrin V."/>
        </authorList>
    </citation>
    <scope>NUCLEOTIDE SEQUENCE</scope>
    <source>
        <strain evidence="10">Z-710</strain>
    </source>
</reference>
<comment type="subcellular location">
    <subcellularLocation>
        <location evidence="1">Cell membrane</location>
        <topology evidence="1">Multi-pass membrane protein</topology>
    </subcellularLocation>
</comment>
<dbReference type="PANTHER" id="PTHR30489:SF0">
    <property type="entry name" value="LIPOPROTEIN-RELEASING SYSTEM TRANSMEMBRANE PROTEIN LOLE"/>
    <property type="match status" value="1"/>
</dbReference>
<evidence type="ECO:0000313" key="10">
    <source>
        <dbReference type="EMBL" id="XCI28982.1"/>
    </source>
</evidence>
<evidence type="ECO:0000256" key="6">
    <source>
        <dbReference type="ARBA" id="ARBA00023136"/>
    </source>
</evidence>
<comment type="similarity">
    <text evidence="2">Belongs to the ABC-4 integral membrane protein family. LolC/E subfamily.</text>
</comment>
<evidence type="ECO:0000256" key="3">
    <source>
        <dbReference type="ARBA" id="ARBA00022475"/>
    </source>
</evidence>
<evidence type="ECO:0000256" key="7">
    <source>
        <dbReference type="SAM" id="Phobius"/>
    </source>
</evidence>
<dbReference type="EMBL" id="CP159485">
    <property type="protein sequence ID" value="XCI28982.1"/>
    <property type="molecule type" value="Genomic_DNA"/>
</dbReference>
<keyword evidence="4 7" id="KW-0812">Transmembrane</keyword>
<feature type="domain" description="MacB-like periplasmic core" evidence="9">
    <location>
        <begin position="19"/>
        <end position="223"/>
    </location>
</feature>
<dbReference type="GO" id="GO:0098797">
    <property type="term" value="C:plasma membrane protein complex"/>
    <property type="evidence" value="ECO:0007669"/>
    <property type="project" value="TreeGrafter"/>
</dbReference>
<feature type="transmembrane region" description="Helical" evidence="7">
    <location>
        <begin position="351"/>
        <end position="373"/>
    </location>
</feature>
<sequence>MRLSFKIAARFLLSNKSQTLLIVLGIAIGISVQIFIGSLIEGLQTSLIDATIGRAAHVSISASDQNKPLKNSDSYVDMLTKDFNDVTGVSKTINQGAFLASDELQMSVVLKGVSSIDDNFIYDIVPLITDGGVPKDRYEVLIGETLADELDAKINDEISLFVPGKGDKMFTIVGFFDFKVENINASWVFATLEDVQAFLGFEDDEVSVIEAQLKDPFLADEKATQVGELLKGKAATVTNWQKENQQLLTGLAGQSTSSFMIQFFVIISVVLGIASVLAITVLQKSKQLGILKAMGINDQTASYIFLFQGFLLGLAGGLLGILLGIGLLYGFSTFALNPDGTPVVPIVLNPYFIGFSGMIAILASMVASLVPALKSKSLSPIEVIRNG</sequence>
<name>A0AAU8HUD2_9FIRM</name>
<accession>A0AAU8HUD2</accession>
<evidence type="ECO:0000256" key="1">
    <source>
        <dbReference type="ARBA" id="ARBA00004651"/>
    </source>
</evidence>
<evidence type="ECO:0000259" key="9">
    <source>
        <dbReference type="Pfam" id="PF12704"/>
    </source>
</evidence>
<feature type="transmembrane region" description="Helical" evidence="7">
    <location>
        <begin position="303"/>
        <end position="331"/>
    </location>
</feature>
<dbReference type="GO" id="GO:0044874">
    <property type="term" value="P:lipoprotein localization to outer membrane"/>
    <property type="evidence" value="ECO:0007669"/>
    <property type="project" value="TreeGrafter"/>
</dbReference>
<keyword evidence="6 7" id="KW-0472">Membrane</keyword>
<gene>
    <name evidence="10" type="ORF">PRVXH_000278</name>
</gene>
<proteinExistence type="inferred from homology"/>
<dbReference type="InterPro" id="IPR003838">
    <property type="entry name" value="ABC3_permease_C"/>
</dbReference>
<feature type="transmembrane region" description="Helical" evidence="7">
    <location>
        <begin position="259"/>
        <end position="282"/>
    </location>
</feature>
<dbReference type="RefSeq" id="WP_353893532.1">
    <property type="nucleotide sequence ID" value="NZ_CP159485.1"/>
</dbReference>
<evidence type="ECO:0000259" key="8">
    <source>
        <dbReference type="Pfam" id="PF02687"/>
    </source>
</evidence>
<dbReference type="InterPro" id="IPR051447">
    <property type="entry name" value="Lipoprotein-release_system"/>
</dbReference>
<dbReference type="InterPro" id="IPR025857">
    <property type="entry name" value="MacB_PCD"/>
</dbReference>
<dbReference type="Pfam" id="PF02687">
    <property type="entry name" value="FtsX"/>
    <property type="match status" value="1"/>
</dbReference>
<feature type="domain" description="ABC3 transporter permease C-terminal" evidence="8">
    <location>
        <begin position="260"/>
        <end position="380"/>
    </location>
</feature>
<dbReference type="Pfam" id="PF12704">
    <property type="entry name" value="MacB_PCD"/>
    <property type="match status" value="1"/>
</dbReference>
<dbReference type="AlphaFoldDB" id="A0AAU8HUD2"/>
<evidence type="ECO:0000256" key="4">
    <source>
        <dbReference type="ARBA" id="ARBA00022692"/>
    </source>
</evidence>
<feature type="transmembrane region" description="Helical" evidence="7">
    <location>
        <begin position="20"/>
        <end position="40"/>
    </location>
</feature>
<dbReference type="PANTHER" id="PTHR30489">
    <property type="entry name" value="LIPOPROTEIN-RELEASING SYSTEM TRANSMEMBRANE PROTEIN LOLE"/>
    <property type="match status" value="1"/>
</dbReference>
<evidence type="ECO:0000256" key="5">
    <source>
        <dbReference type="ARBA" id="ARBA00022989"/>
    </source>
</evidence>
<protein>
    <submittedName>
        <fullName evidence="10">ABC transporter permease</fullName>
    </submittedName>
</protein>
<evidence type="ECO:0000256" key="2">
    <source>
        <dbReference type="ARBA" id="ARBA00005236"/>
    </source>
</evidence>
<keyword evidence="5 7" id="KW-1133">Transmembrane helix</keyword>
<reference evidence="10" key="2">
    <citation type="submission" date="2024-06" db="EMBL/GenBank/DDBJ databases">
        <authorList>
            <person name="Petrova K.O."/>
            <person name="Toshchakov S.V."/>
            <person name="Boltjanskaja Y.V."/>
            <person name="Kevbrin V.V."/>
        </authorList>
    </citation>
    <scope>NUCLEOTIDE SEQUENCE</scope>
    <source>
        <strain evidence="10">Z-710</strain>
    </source>
</reference>